<dbReference type="InterPro" id="IPR018309">
    <property type="entry name" value="Tscrpt_reg_PadR_C"/>
</dbReference>
<dbReference type="Gene3D" id="1.10.10.10">
    <property type="entry name" value="Winged helix-like DNA-binding domain superfamily/Winged helix DNA-binding domain"/>
    <property type="match status" value="1"/>
</dbReference>
<proteinExistence type="predicted"/>
<feature type="domain" description="Transcription regulator PadR N-terminal" evidence="2">
    <location>
        <begin position="13"/>
        <end position="85"/>
    </location>
</feature>
<dbReference type="InterPro" id="IPR005149">
    <property type="entry name" value="Tscrpt_reg_PadR_N"/>
</dbReference>
<gene>
    <name evidence="4" type="ORF">DFR75_101717</name>
</gene>
<evidence type="ECO:0000313" key="5">
    <source>
        <dbReference type="Proteomes" id="UP000295087"/>
    </source>
</evidence>
<name>A0A4R6PSL3_NOCIG</name>
<evidence type="ECO:0000259" key="2">
    <source>
        <dbReference type="Pfam" id="PF03551"/>
    </source>
</evidence>
<dbReference type="PANTHER" id="PTHR43252:SF6">
    <property type="entry name" value="NEGATIVE TRANSCRIPTION REGULATOR PADR"/>
    <property type="match status" value="1"/>
</dbReference>
<dbReference type="SUPFAM" id="SSF46785">
    <property type="entry name" value="Winged helix' DNA-binding domain"/>
    <property type="match status" value="1"/>
</dbReference>
<feature type="domain" description="Transcription regulator PadR C-terminal" evidence="3">
    <location>
        <begin position="99"/>
        <end position="170"/>
    </location>
</feature>
<accession>A0A4R6PSL3</accession>
<dbReference type="RefSeq" id="WP_067492672.1">
    <property type="nucleotide sequence ID" value="NZ_SNXK01000001.1"/>
</dbReference>
<dbReference type="Proteomes" id="UP000295087">
    <property type="component" value="Unassembled WGS sequence"/>
</dbReference>
<dbReference type="InterPro" id="IPR036388">
    <property type="entry name" value="WH-like_DNA-bd_sf"/>
</dbReference>
<dbReference type="PANTHER" id="PTHR43252">
    <property type="entry name" value="TRANSCRIPTIONAL REGULATOR YQJI"/>
    <property type="match status" value="1"/>
</dbReference>
<evidence type="ECO:0000256" key="1">
    <source>
        <dbReference type="SAM" id="MobiDB-lite"/>
    </source>
</evidence>
<reference evidence="4 5" key="1">
    <citation type="submission" date="2019-03" db="EMBL/GenBank/DDBJ databases">
        <title>Genomic Encyclopedia of Type Strains, Phase IV (KMG-IV): sequencing the most valuable type-strain genomes for metagenomic binning, comparative biology and taxonomic classification.</title>
        <authorList>
            <person name="Goeker M."/>
        </authorList>
    </citation>
    <scope>NUCLEOTIDE SEQUENCE [LARGE SCALE GENOMIC DNA]</scope>
    <source>
        <strain evidence="4 5">DSM 44496</strain>
    </source>
</reference>
<dbReference type="Pfam" id="PF03551">
    <property type="entry name" value="PadR"/>
    <property type="match status" value="1"/>
</dbReference>
<feature type="region of interest" description="Disordered" evidence="1">
    <location>
        <begin position="179"/>
        <end position="207"/>
    </location>
</feature>
<dbReference type="AlphaFoldDB" id="A0A4R6PSL3"/>
<sequence>MADRKLSPTSYLVLSLVARTGPCTPFDIKKQVDRSIGFFWSFPHSQIYAEPERLVEEGLLSGYQETTGRRRRIYTITDAGRAELEDWLTTGQDKRTHELRDSGLLKLYFGSLSSPDDVVEVAAGEKQAHQKRLDRYLAAHDSLSGDPASDSHELLVLEFGIRYEALSVEFWGEIEQRRAAVQPTASTGNTPPTSSATARMRRRSPAE</sequence>
<protein>
    <submittedName>
        <fullName evidence="4">PadR family transcriptional regulator</fullName>
    </submittedName>
</protein>
<dbReference type="Gene3D" id="6.10.140.190">
    <property type="match status" value="1"/>
</dbReference>
<dbReference type="EMBL" id="SNXK01000001">
    <property type="protein sequence ID" value="TDP41614.1"/>
    <property type="molecule type" value="Genomic_DNA"/>
</dbReference>
<dbReference type="Pfam" id="PF10400">
    <property type="entry name" value="Vir_act_alpha_C"/>
    <property type="match status" value="1"/>
</dbReference>
<keyword evidence="5" id="KW-1185">Reference proteome</keyword>
<dbReference type="InterPro" id="IPR036390">
    <property type="entry name" value="WH_DNA-bd_sf"/>
</dbReference>
<evidence type="ECO:0000313" key="4">
    <source>
        <dbReference type="EMBL" id="TDP41614.1"/>
    </source>
</evidence>
<comment type="caution">
    <text evidence="4">The sequence shown here is derived from an EMBL/GenBank/DDBJ whole genome shotgun (WGS) entry which is preliminary data.</text>
</comment>
<organism evidence="4 5">
    <name type="scientific">Nocardia ignorata</name>
    <dbReference type="NCBI Taxonomy" id="145285"/>
    <lineage>
        <taxon>Bacteria</taxon>
        <taxon>Bacillati</taxon>
        <taxon>Actinomycetota</taxon>
        <taxon>Actinomycetes</taxon>
        <taxon>Mycobacteriales</taxon>
        <taxon>Nocardiaceae</taxon>
        <taxon>Nocardia</taxon>
    </lineage>
</organism>
<evidence type="ECO:0000259" key="3">
    <source>
        <dbReference type="Pfam" id="PF10400"/>
    </source>
</evidence>